<feature type="transmembrane region" description="Helical" evidence="2">
    <location>
        <begin position="54"/>
        <end position="73"/>
    </location>
</feature>
<feature type="region of interest" description="Disordered" evidence="1">
    <location>
        <begin position="1"/>
        <end position="20"/>
    </location>
</feature>
<dbReference type="STRING" id="251221.gene:10757913"/>
<keyword evidence="2" id="KW-1133">Transmembrane helix</keyword>
<dbReference type="EnsemblBacteria" id="BAC88382">
    <property type="protein sequence ID" value="BAC88382"/>
    <property type="gene ID" value="BAC88382"/>
</dbReference>
<keyword evidence="2" id="KW-0812">Transmembrane</keyword>
<dbReference type="OrthoDB" id="9903300at2"/>
<organism evidence="3 4">
    <name type="scientific">Gloeobacter violaceus (strain ATCC 29082 / PCC 7421)</name>
    <dbReference type="NCBI Taxonomy" id="251221"/>
    <lineage>
        <taxon>Bacteria</taxon>
        <taxon>Bacillati</taxon>
        <taxon>Cyanobacteriota</taxon>
        <taxon>Cyanophyceae</taxon>
        <taxon>Gloeobacterales</taxon>
        <taxon>Gloeobacteraceae</taxon>
        <taxon>Gloeobacter</taxon>
    </lineage>
</organism>
<name>Q7NNH0_GLOVI</name>
<accession>Q7NNH0</accession>
<keyword evidence="4" id="KW-1185">Reference proteome</keyword>
<reference evidence="3 4" key="1">
    <citation type="journal article" date="2003" name="DNA Res.">
        <title>Complete genome structure of Gloeobacter violaceus PCC 7421, a cyanobacterium that lacks thylakoids.</title>
        <authorList>
            <person name="Nakamura Y."/>
            <person name="Kaneko T."/>
            <person name="Sato S."/>
            <person name="Mimuro M."/>
            <person name="Miyashita H."/>
            <person name="Tsuchiya T."/>
            <person name="Sasamoto S."/>
            <person name="Watanabe A."/>
            <person name="Kawashima K."/>
            <person name="Kishida Y."/>
            <person name="Kiyokawa C."/>
            <person name="Kohara M."/>
            <person name="Matsumoto M."/>
            <person name="Matsuno A."/>
            <person name="Nakazaki N."/>
            <person name="Shimpo S."/>
            <person name="Takeuchi C."/>
            <person name="Yamada M."/>
            <person name="Tabata S."/>
        </authorList>
    </citation>
    <scope>NUCLEOTIDE SEQUENCE [LARGE SCALE GENOMIC DNA]</scope>
    <source>
        <strain evidence="4">ATCC 29082 / PCC 7421</strain>
    </source>
</reference>
<dbReference type="AlphaFoldDB" id="Q7NNH0"/>
<dbReference type="InParanoid" id="Q7NNH0"/>
<reference evidence="3 4" key="2">
    <citation type="journal article" date="2003" name="DNA Res.">
        <title>Complete genome structure of Gloeobacter violaceus PCC 7421, a cyanobacterium that lacks thylakoids (supplement).</title>
        <authorList>
            <person name="Nakamura Y."/>
            <person name="Kaneko T."/>
            <person name="Sato S."/>
            <person name="Mimuro M."/>
            <person name="Miyashita H."/>
            <person name="Tsuchiya T."/>
            <person name="Sasamoto S."/>
            <person name="Watanabe A."/>
            <person name="Kawashima K."/>
            <person name="Kishida Y."/>
            <person name="Kiyokawa C."/>
            <person name="Kohara M."/>
            <person name="Matsumoto M."/>
            <person name="Matsuno A."/>
            <person name="Nakazaki N."/>
            <person name="Shimpo S."/>
            <person name="Takeuchi C."/>
            <person name="Yamada M."/>
            <person name="Tabata S."/>
        </authorList>
    </citation>
    <scope>NUCLEOTIDE SEQUENCE [LARGE SCALE GENOMIC DNA]</scope>
    <source>
        <strain evidence="4">ATCC 29082 / PCC 7421</strain>
    </source>
</reference>
<dbReference type="EMBL" id="BA000045">
    <property type="protein sequence ID" value="BAC88382.1"/>
    <property type="molecule type" value="Genomic_DNA"/>
</dbReference>
<proteinExistence type="predicted"/>
<dbReference type="KEGG" id="gvi:glr0441"/>
<evidence type="ECO:0000256" key="2">
    <source>
        <dbReference type="SAM" id="Phobius"/>
    </source>
</evidence>
<evidence type="ECO:0000313" key="4">
    <source>
        <dbReference type="Proteomes" id="UP000000557"/>
    </source>
</evidence>
<dbReference type="HOGENOM" id="CLU_1728780_0_0_3"/>
<protein>
    <submittedName>
        <fullName evidence="3">Glr0441 protein</fullName>
    </submittedName>
</protein>
<evidence type="ECO:0000313" key="3">
    <source>
        <dbReference type="EMBL" id="BAC88382.1"/>
    </source>
</evidence>
<gene>
    <name evidence="3" type="ordered locus">glr0441</name>
</gene>
<sequence length="128" mass="13367">MAANGKPAPSGAPETAPLAEADLQRTRERIAQTASAIEQRVKADLNWRTWVNRYPLGAVGVAAAAGALVALGLPGGSKRRANRDEVIAREVGKSSLVASVVSTVATLALREGARIVVERFLGDGKKPE</sequence>
<keyword evidence="2" id="KW-0472">Membrane</keyword>
<evidence type="ECO:0000256" key="1">
    <source>
        <dbReference type="SAM" id="MobiDB-lite"/>
    </source>
</evidence>
<dbReference type="Proteomes" id="UP000000557">
    <property type="component" value="Chromosome"/>
</dbReference>